<gene>
    <name evidence="1" type="ORF">OKA04_12450</name>
</gene>
<dbReference type="RefSeq" id="WP_264501498.1">
    <property type="nucleotide sequence ID" value="NZ_JAPDDS010000006.1"/>
</dbReference>
<evidence type="ECO:0000313" key="1">
    <source>
        <dbReference type="EMBL" id="MCW1885542.1"/>
    </source>
</evidence>
<protein>
    <submittedName>
        <fullName evidence="1">Uncharacterized protein</fullName>
    </submittedName>
</protein>
<organism evidence="1 2">
    <name type="scientific">Luteolibacter flavescens</name>
    <dbReference type="NCBI Taxonomy" id="1859460"/>
    <lineage>
        <taxon>Bacteria</taxon>
        <taxon>Pseudomonadati</taxon>
        <taxon>Verrucomicrobiota</taxon>
        <taxon>Verrucomicrobiia</taxon>
        <taxon>Verrucomicrobiales</taxon>
        <taxon>Verrucomicrobiaceae</taxon>
        <taxon>Luteolibacter</taxon>
    </lineage>
</organism>
<sequence length="140" mass="16336">MELNDEPVRRQVNPRPGLRGWAHGERGIILPVGLAHKTPLEVLERTGWRDLIVRAEGSIWQLPAAAVDCGREYRTRSGLWIPESDERSRRYLPRLREALFADDRTKIYVATPAEKRRLIDEIEWILERNGWEVPTQEEES</sequence>
<accession>A0ABT3FPQ0</accession>
<comment type="caution">
    <text evidence="1">The sequence shown here is derived from an EMBL/GenBank/DDBJ whole genome shotgun (WGS) entry which is preliminary data.</text>
</comment>
<evidence type="ECO:0000313" key="2">
    <source>
        <dbReference type="Proteomes" id="UP001207930"/>
    </source>
</evidence>
<dbReference type="Proteomes" id="UP001207930">
    <property type="component" value="Unassembled WGS sequence"/>
</dbReference>
<reference evidence="1 2" key="1">
    <citation type="submission" date="2022-10" db="EMBL/GenBank/DDBJ databases">
        <title>Luteolibacter flavescens strain MCCC 1K03193, whole genome shotgun sequencing project.</title>
        <authorList>
            <person name="Zhao G."/>
            <person name="Shen L."/>
        </authorList>
    </citation>
    <scope>NUCLEOTIDE SEQUENCE [LARGE SCALE GENOMIC DNA]</scope>
    <source>
        <strain evidence="1 2">MCCC 1K03193</strain>
    </source>
</reference>
<dbReference type="EMBL" id="JAPDDS010000006">
    <property type="protein sequence ID" value="MCW1885542.1"/>
    <property type="molecule type" value="Genomic_DNA"/>
</dbReference>
<keyword evidence="2" id="KW-1185">Reference proteome</keyword>
<proteinExistence type="predicted"/>
<name>A0ABT3FPQ0_9BACT</name>